<reference evidence="6" key="3">
    <citation type="submission" date="2025-09" db="UniProtKB">
        <authorList>
            <consortium name="Ensembl"/>
        </authorList>
    </citation>
    <scope>IDENTIFICATION</scope>
</reference>
<keyword evidence="7" id="KW-1185">Reference proteome</keyword>
<dbReference type="InterPro" id="IPR023801">
    <property type="entry name" value="His_deacetylse_dom"/>
</dbReference>
<comment type="subcellular location">
    <subcellularLocation>
        <location evidence="1">Nucleus</location>
    </subcellularLocation>
</comment>
<evidence type="ECO:0000256" key="4">
    <source>
        <dbReference type="ARBA" id="ARBA00023242"/>
    </source>
</evidence>
<organism evidence="6 7">
    <name type="scientific">Oreochromis niloticus</name>
    <name type="common">Nile tilapia</name>
    <name type="synonym">Tilapia nilotica</name>
    <dbReference type="NCBI Taxonomy" id="8128"/>
    <lineage>
        <taxon>Eukaryota</taxon>
        <taxon>Metazoa</taxon>
        <taxon>Chordata</taxon>
        <taxon>Craniata</taxon>
        <taxon>Vertebrata</taxon>
        <taxon>Euteleostomi</taxon>
        <taxon>Actinopterygii</taxon>
        <taxon>Neopterygii</taxon>
        <taxon>Teleostei</taxon>
        <taxon>Neoteleostei</taxon>
        <taxon>Acanthomorphata</taxon>
        <taxon>Ovalentaria</taxon>
        <taxon>Cichlomorphae</taxon>
        <taxon>Cichliformes</taxon>
        <taxon>Cichlidae</taxon>
        <taxon>African cichlids</taxon>
        <taxon>Pseudocrenilabrinae</taxon>
        <taxon>Oreochromini</taxon>
        <taxon>Oreochromis</taxon>
    </lineage>
</organism>
<dbReference type="PANTHER" id="PTHR10625">
    <property type="entry name" value="HISTONE DEACETYLASE HDAC1-RELATED"/>
    <property type="match status" value="1"/>
</dbReference>
<evidence type="ECO:0000313" key="6">
    <source>
        <dbReference type="Ensembl" id="ENSONIP00000054849.1"/>
    </source>
</evidence>
<feature type="domain" description="Histone deacetylase" evidence="5">
    <location>
        <begin position="15"/>
        <end position="309"/>
    </location>
</feature>
<dbReference type="SUPFAM" id="SSF52768">
    <property type="entry name" value="Arginase/deacetylase"/>
    <property type="match status" value="1"/>
</dbReference>
<dbReference type="Pfam" id="PF00850">
    <property type="entry name" value="Hist_deacetyl"/>
    <property type="match status" value="1"/>
</dbReference>
<dbReference type="Gene3D" id="3.40.800.20">
    <property type="entry name" value="Histone deacetylase domain"/>
    <property type="match status" value="1"/>
</dbReference>
<dbReference type="Proteomes" id="UP000005207">
    <property type="component" value="Linkage group LG7"/>
</dbReference>
<keyword evidence="3" id="KW-0378">Hydrolase</keyword>
<dbReference type="GO" id="GO:0016787">
    <property type="term" value="F:hydrolase activity"/>
    <property type="evidence" value="ECO:0007669"/>
    <property type="project" value="UniProtKB-KW"/>
</dbReference>
<evidence type="ECO:0000256" key="3">
    <source>
        <dbReference type="ARBA" id="ARBA00022801"/>
    </source>
</evidence>
<evidence type="ECO:0000313" key="7">
    <source>
        <dbReference type="Proteomes" id="UP000005207"/>
    </source>
</evidence>
<dbReference type="InterPro" id="IPR023696">
    <property type="entry name" value="Ureohydrolase_dom_sf"/>
</dbReference>
<dbReference type="InterPro" id="IPR037138">
    <property type="entry name" value="His_deacetylse_dom_sf"/>
</dbReference>
<reference evidence="6" key="2">
    <citation type="submission" date="2025-08" db="UniProtKB">
        <authorList>
            <consortium name="Ensembl"/>
        </authorList>
    </citation>
    <scope>IDENTIFICATION</scope>
</reference>
<dbReference type="FunFam" id="3.40.800.20:FF:000005">
    <property type="entry name" value="histone deacetylase 6"/>
    <property type="match status" value="1"/>
</dbReference>
<dbReference type="Ensembl" id="ENSONIT00000064525.1">
    <property type="protein sequence ID" value="ENSONIP00000054849.1"/>
    <property type="gene ID" value="ENSONIG00000008796.2"/>
</dbReference>
<reference evidence="7" key="1">
    <citation type="submission" date="2012-01" db="EMBL/GenBank/DDBJ databases">
        <title>The Genome Sequence of Oreochromis niloticus (Nile Tilapia).</title>
        <authorList>
            <consortium name="Broad Institute Genome Assembly Team"/>
            <consortium name="Broad Institute Sequencing Platform"/>
            <person name="Di Palma F."/>
            <person name="Johnson J."/>
            <person name="Lander E.S."/>
            <person name="Lindblad-Toh K."/>
        </authorList>
    </citation>
    <scope>NUCLEOTIDE SEQUENCE [LARGE SCALE GENOMIC DNA]</scope>
</reference>
<dbReference type="GO" id="GO:0005634">
    <property type="term" value="C:nucleus"/>
    <property type="evidence" value="ECO:0007669"/>
    <property type="project" value="UniProtKB-SubCell"/>
</dbReference>
<dbReference type="InterPro" id="IPR000286">
    <property type="entry name" value="HDACs"/>
</dbReference>
<dbReference type="GO" id="GO:0019213">
    <property type="term" value="F:deacetylase activity"/>
    <property type="evidence" value="ECO:0007669"/>
    <property type="project" value="TreeGrafter"/>
</dbReference>
<dbReference type="PANTHER" id="PTHR10625:SF43">
    <property type="entry name" value="POLYAMINE DEACETYLASE HDAC10"/>
    <property type="match status" value="1"/>
</dbReference>
<keyword evidence="4" id="KW-0539">Nucleus</keyword>
<dbReference type="GO" id="GO:0040029">
    <property type="term" value="P:epigenetic regulation of gene expression"/>
    <property type="evidence" value="ECO:0007669"/>
    <property type="project" value="TreeGrafter"/>
</dbReference>
<accession>A0A669D7G7</accession>
<comment type="similarity">
    <text evidence="2">Belongs to the histone deacetylase family. HD type 2 subfamily.</text>
</comment>
<dbReference type="PRINTS" id="PR01270">
    <property type="entry name" value="HDASUPER"/>
</dbReference>
<dbReference type="OMA" id="FFQHPFY"/>
<gene>
    <name evidence="6" type="primary">hdac10</name>
</gene>
<sequence length="435" mass="48481">MRLFWKDNDPACKIEVPERLTVSHEALVRTGLADRCVSVPVREATDAEILLAHSEEYLEAVKKTPYMSLEDLMELTRQYGDVYFHPNIYHCAKLAAGAALQLVDSVMTGKVRNGMALVRPPGHHSMRSAANGFCVFNNVAIAARYAKQKYGVRRVLIVDWDIHHGQGVQYCFEDDPSVLYFSWHRYEHQKFWPHLRNSDYDIVGKEKGAGFNINVPWNKVGMENGDYLSVFCHVLLPVAYEFCPDLVLVCAGFDSAIGDPEGEMCATPDVFAHLTHLLMNLAGGKLCAVLEGGYNLTSLAQSVCQTVQTLLGDPVPRPASLNSPCISALESLQCVRSAHKAYWSHNVVCFLYVSAIMFSCLVNTVCALLTCLHDIILIPGSQICSGLALVRDVTKAMTSIVQHVTTVLSNRYNTLDLIKSYTFCFFKYQLVIKND</sequence>
<dbReference type="AlphaFoldDB" id="A0A669D7G7"/>
<dbReference type="GeneTree" id="ENSGT00940000160061"/>
<proteinExistence type="inferred from homology"/>
<evidence type="ECO:0000256" key="1">
    <source>
        <dbReference type="ARBA" id="ARBA00004123"/>
    </source>
</evidence>
<evidence type="ECO:0000256" key="2">
    <source>
        <dbReference type="ARBA" id="ARBA00007738"/>
    </source>
</evidence>
<name>A0A669D7G7_ORENI</name>
<evidence type="ECO:0000259" key="5">
    <source>
        <dbReference type="Pfam" id="PF00850"/>
    </source>
</evidence>
<protein>
    <submittedName>
        <fullName evidence="6">Histone deacetylase 10</fullName>
    </submittedName>
</protein>